<dbReference type="OrthoDB" id="9778962at2"/>
<comment type="catalytic activity">
    <reaction evidence="1">
        <text>ATP-independent breakage of single-stranded DNA, followed by passage and rejoining.</text>
        <dbReference type="EC" id="5.6.2.1"/>
    </reaction>
</comment>
<evidence type="ECO:0000313" key="9">
    <source>
        <dbReference type="EMBL" id="AXY72642.1"/>
    </source>
</evidence>
<dbReference type="GO" id="GO:0003677">
    <property type="term" value="F:DNA binding"/>
    <property type="evidence" value="ECO:0007669"/>
    <property type="project" value="UniProtKB-KW"/>
</dbReference>
<evidence type="ECO:0000259" key="7">
    <source>
        <dbReference type="Pfam" id="PF01028"/>
    </source>
</evidence>
<evidence type="ECO:0000313" key="10">
    <source>
        <dbReference type="Proteomes" id="UP000263900"/>
    </source>
</evidence>
<dbReference type="PROSITE" id="PS52038">
    <property type="entry name" value="TOPO_IB_2"/>
    <property type="match status" value="1"/>
</dbReference>
<comment type="similarity">
    <text evidence="2">Belongs to the type IB topoisomerase family.</text>
</comment>
<dbReference type="KEGG" id="pseg:D3H65_01040"/>
<reference evidence="9 10" key="1">
    <citation type="submission" date="2018-09" db="EMBL/GenBank/DDBJ databases">
        <title>Genome sequencing of strain 6GH32-13.</title>
        <authorList>
            <person name="Weon H.-Y."/>
            <person name="Heo J."/>
            <person name="Kwon S.-W."/>
        </authorList>
    </citation>
    <scope>NUCLEOTIDE SEQUENCE [LARGE SCALE GENOMIC DNA]</scope>
    <source>
        <strain evidence="9 10">5GH32-13</strain>
    </source>
</reference>
<dbReference type="EC" id="5.6.2.1" evidence="3"/>
<keyword evidence="10" id="KW-1185">Reference proteome</keyword>
<dbReference type="EMBL" id="CP032157">
    <property type="protein sequence ID" value="AXY72642.1"/>
    <property type="molecule type" value="Genomic_DNA"/>
</dbReference>
<accession>A0A3B7MED4</accession>
<feature type="domain" description="DNA topoisomerase I catalytic core eukaryotic-type" evidence="7">
    <location>
        <begin position="110"/>
        <end position="328"/>
    </location>
</feature>
<dbReference type="Pfam" id="PF01028">
    <property type="entry name" value="Topoisom_I"/>
    <property type="match status" value="1"/>
</dbReference>
<name>A0A3B7MED4_9BACT</name>
<feature type="domain" description="DNA topoisomerase IB N-terminal" evidence="8">
    <location>
        <begin position="51"/>
        <end position="97"/>
    </location>
</feature>
<dbReference type="InterPro" id="IPR049331">
    <property type="entry name" value="Top1B_N_bact"/>
</dbReference>
<dbReference type="SUPFAM" id="SSF55869">
    <property type="entry name" value="DNA topoisomerase I domain"/>
    <property type="match status" value="1"/>
</dbReference>
<dbReference type="Pfam" id="PF21338">
    <property type="entry name" value="Top1B_N_bact"/>
    <property type="match status" value="1"/>
</dbReference>
<dbReference type="InterPro" id="IPR014711">
    <property type="entry name" value="TopoI_cat_a-hlx-sub_euk"/>
</dbReference>
<dbReference type="SUPFAM" id="SSF56349">
    <property type="entry name" value="DNA breaking-rejoining enzymes"/>
    <property type="match status" value="1"/>
</dbReference>
<evidence type="ECO:0000256" key="2">
    <source>
        <dbReference type="ARBA" id="ARBA00006645"/>
    </source>
</evidence>
<evidence type="ECO:0000256" key="6">
    <source>
        <dbReference type="ARBA" id="ARBA00023235"/>
    </source>
</evidence>
<evidence type="ECO:0000259" key="8">
    <source>
        <dbReference type="Pfam" id="PF21338"/>
    </source>
</evidence>
<dbReference type="InterPro" id="IPR001631">
    <property type="entry name" value="TopoI"/>
</dbReference>
<dbReference type="Gene3D" id="3.90.15.10">
    <property type="entry name" value="Topoisomerase I, Chain A, domain 3"/>
    <property type="match status" value="1"/>
</dbReference>
<dbReference type="AlphaFoldDB" id="A0A3B7MED4"/>
<keyword evidence="6 9" id="KW-0413">Isomerase</keyword>
<evidence type="ECO:0000256" key="5">
    <source>
        <dbReference type="ARBA" id="ARBA00023125"/>
    </source>
</evidence>
<evidence type="ECO:0000256" key="4">
    <source>
        <dbReference type="ARBA" id="ARBA00023029"/>
    </source>
</evidence>
<dbReference type="Gene3D" id="3.30.66.10">
    <property type="entry name" value="DNA topoisomerase I domain"/>
    <property type="match status" value="1"/>
</dbReference>
<gene>
    <name evidence="9" type="ORF">D3H65_01040</name>
</gene>
<sequence>MPETAVDTTHLSHQQMLVIDQDYERTAKVAALVYVSDTMPGISRLKKGKGFSFLYQNKRLQNKAQLDRIRKLAIPPAWTAVWICPLENGHLQATGKDARNRKQYRYHAAWQAVRNETKFHRLYEFGKALPVLRLQMEKDISRKDLCEEKVLATVVSLMERTYIRTGSQSYEKLYGSYGLTTLKDKHVAINGHSIQFSFRGKKGINHTISVKNKRLARIVQACRDIPGKELFQYYDADHNRKSIDSGMVNNYIKQITGFEFSAKDFRTWAGTLNILHSFKSIGEAFTEAGRRKKVVEALDEVSVQLGNTRSVCKKYYVHPGIIRLYEENNLQKYLKELDTLEEPDDKTGHTAEEKVLMKILKALQ</sequence>
<dbReference type="InterPro" id="IPR013500">
    <property type="entry name" value="TopoI_cat_euk"/>
</dbReference>
<dbReference type="Gene3D" id="1.10.132.120">
    <property type="match status" value="1"/>
</dbReference>
<dbReference type="InterPro" id="IPR011010">
    <property type="entry name" value="DNA_brk_join_enz"/>
</dbReference>
<keyword evidence="5" id="KW-0238">DNA-binding</keyword>
<evidence type="ECO:0000256" key="3">
    <source>
        <dbReference type="ARBA" id="ARBA00012891"/>
    </source>
</evidence>
<dbReference type="RefSeq" id="WP_119048480.1">
    <property type="nucleotide sequence ID" value="NZ_CP032157.1"/>
</dbReference>
<keyword evidence="4" id="KW-0799">Topoisomerase</keyword>
<organism evidence="9 10">
    <name type="scientific">Paraflavitalea soli</name>
    <dbReference type="NCBI Taxonomy" id="2315862"/>
    <lineage>
        <taxon>Bacteria</taxon>
        <taxon>Pseudomonadati</taxon>
        <taxon>Bacteroidota</taxon>
        <taxon>Chitinophagia</taxon>
        <taxon>Chitinophagales</taxon>
        <taxon>Chitinophagaceae</taxon>
        <taxon>Paraflavitalea</taxon>
    </lineage>
</organism>
<protein>
    <recommendedName>
        <fullName evidence="3">DNA topoisomerase</fullName>
        <ecNumber evidence="3">5.6.2.1</ecNumber>
    </recommendedName>
</protein>
<dbReference type="GO" id="GO:0003917">
    <property type="term" value="F:DNA topoisomerase type I (single strand cut, ATP-independent) activity"/>
    <property type="evidence" value="ECO:0007669"/>
    <property type="project" value="UniProtKB-EC"/>
</dbReference>
<dbReference type="GO" id="GO:0006265">
    <property type="term" value="P:DNA topological change"/>
    <property type="evidence" value="ECO:0007669"/>
    <property type="project" value="InterPro"/>
</dbReference>
<evidence type="ECO:0000256" key="1">
    <source>
        <dbReference type="ARBA" id="ARBA00000213"/>
    </source>
</evidence>
<dbReference type="Proteomes" id="UP000263900">
    <property type="component" value="Chromosome"/>
</dbReference>
<dbReference type="InterPro" id="IPR035447">
    <property type="entry name" value="DNA_topo_I_N_sf"/>
</dbReference>
<dbReference type="PRINTS" id="PR00416">
    <property type="entry name" value="EUTPISMRASEI"/>
</dbReference>
<proteinExistence type="inferred from homology"/>